<dbReference type="KEGG" id="hli:HLI_11685"/>
<dbReference type="RefSeq" id="WP_128525086.1">
    <property type="nucleotide sequence ID" value="NZ_CP026118.1"/>
</dbReference>
<name>A0A410MDJ1_9BACI</name>
<evidence type="ECO:0000313" key="2">
    <source>
        <dbReference type="Proteomes" id="UP000287756"/>
    </source>
</evidence>
<sequence length="126" mass="14468">MGQQIFYFDEVFASFQVPFEAIKKSEGYRDHSNGGQWVPGADLPPETLEGIIVPLSNDDMRFDTQGRYTEKDRKLYLQHPQRLKKNDHIYFEGQDYRVFDVKNHGVYADFSVYIIKGIDKGGGGSP</sequence>
<reference evidence="1 2" key="1">
    <citation type="submission" date="2018-01" db="EMBL/GenBank/DDBJ databases">
        <title>The whole genome sequencing and assembly of Halobacillus litoralis ERB031 strain.</title>
        <authorList>
            <person name="Lee S.-J."/>
            <person name="Park M.-K."/>
            <person name="Kim J.-Y."/>
            <person name="Lee Y.-J."/>
            <person name="Yi H."/>
            <person name="Bahn Y.-S."/>
            <person name="Kim J.F."/>
            <person name="Lee D.-W."/>
        </authorList>
    </citation>
    <scope>NUCLEOTIDE SEQUENCE [LARGE SCALE GENOMIC DNA]</scope>
    <source>
        <strain evidence="1 2">ERB 031</strain>
    </source>
</reference>
<organism evidence="1 2">
    <name type="scientific">Halobacillus litoralis</name>
    <dbReference type="NCBI Taxonomy" id="45668"/>
    <lineage>
        <taxon>Bacteria</taxon>
        <taxon>Bacillati</taxon>
        <taxon>Bacillota</taxon>
        <taxon>Bacilli</taxon>
        <taxon>Bacillales</taxon>
        <taxon>Bacillaceae</taxon>
        <taxon>Halobacillus</taxon>
    </lineage>
</organism>
<dbReference type="OrthoDB" id="2936985at2"/>
<protein>
    <recommendedName>
        <fullName evidence="3">Phage head-tail adapter protein</fullName>
    </recommendedName>
</protein>
<proteinExistence type="predicted"/>
<evidence type="ECO:0000313" key="1">
    <source>
        <dbReference type="EMBL" id="QAS52809.1"/>
    </source>
</evidence>
<dbReference type="AlphaFoldDB" id="A0A410MDJ1"/>
<evidence type="ECO:0008006" key="3">
    <source>
        <dbReference type="Google" id="ProtNLM"/>
    </source>
</evidence>
<dbReference type="Proteomes" id="UP000287756">
    <property type="component" value="Chromosome"/>
</dbReference>
<accession>A0A410MDJ1</accession>
<gene>
    <name evidence="1" type="ORF">HLI_11685</name>
</gene>
<dbReference type="EMBL" id="CP026118">
    <property type="protein sequence ID" value="QAS52809.1"/>
    <property type="molecule type" value="Genomic_DNA"/>
</dbReference>